<evidence type="ECO:0000313" key="2">
    <source>
        <dbReference type="Proteomes" id="UP000652761"/>
    </source>
</evidence>
<keyword evidence="2" id="KW-1185">Reference proteome</keyword>
<comment type="caution">
    <text evidence="1">The sequence shown here is derived from an EMBL/GenBank/DDBJ whole genome shotgun (WGS) entry which is preliminary data.</text>
</comment>
<dbReference type="EMBL" id="NMUH01000587">
    <property type="protein sequence ID" value="MQL81774.1"/>
    <property type="molecule type" value="Genomic_DNA"/>
</dbReference>
<reference evidence="1" key="1">
    <citation type="submission" date="2017-07" db="EMBL/GenBank/DDBJ databases">
        <title>Taro Niue Genome Assembly and Annotation.</title>
        <authorList>
            <person name="Atibalentja N."/>
            <person name="Keating K."/>
            <person name="Fields C.J."/>
        </authorList>
    </citation>
    <scope>NUCLEOTIDE SEQUENCE</scope>
    <source>
        <strain evidence="1">Niue_2</strain>
        <tissue evidence="1">Leaf</tissue>
    </source>
</reference>
<organism evidence="1 2">
    <name type="scientific">Colocasia esculenta</name>
    <name type="common">Wild taro</name>
    <name type="synonym">Arum esculentum</name>
    <dbReference type="NCBI Taxonomy" id="4460"/>
    <lineage>
        <taxon>Eukaryota</taxon>
        <taxon>Viridiplantae</taxon>
        <taxon>Streptophyta</taxon>
        <taxon>Embryophyta</taxon>
        <taxon>Tracheophyta</taxon>
        <taxon>Spermatophyta</taxon>
        <taxon>Magnoliopsida</taxon>
        <taxon>Liliopsida</taxon>
        <taxon>Araceae</taxon>
        <taxon>Aroideae</taxon>
        <taxon>Colocasieae</taxon>
        <taxon>Colocasia</taxon>
    </lineage>
</organism>
<accession>A0A843UIG2</accession>
<name>A0A843UIG2_COLES</name>
<evidence type="ECO:0000313" key="1">
    <source>
        <dbReference type="EMBL" id="MQL81774.1"/>
    </source>
</evidence>
<sequence>MCASRLLGLSCVTCQQFSTVSVVLSPPFSRCLALEGLSRSEVVSVAWDPHPWDPIEGGSRSVVAPACVVSRPCGMSTVRGGFACGPSTLWNAEVAVLSVFRSVGGDANFGVPGGGLGGRAVTVGVRLPCKFRVCTTVGCSCCCVACVASMVARCVRAVVARLAVDSLVVVFPYGGGLQASRGAVLLVIFDAFECVCIPKAERACVWCGLHRCRVSALLLELSRCSVCRVASLVERCDTCPCLLSAWLRCIAWLPYVLGLRYAVVLAGAFWWVFPERCLGGSSGGSPRTILCCFCSSACCSVLFDDPCCLVIGLCIPVKVLPRIVLCHFWQRTALGTFGGGIVGQGVVPSTVCLAVEMARLPCYSFPSFSTALVGLHMSPWSGGLLLAPCVLSQMVV</sequence>
<gene>
    <name evidence="1" type="ORF">Taro_014229</name>
</gene>
<dbReference type="Proteomes" id="UP000652761">
    <property type="component" value="Unassembled WGS sequence"/>
</dbReference>
<dbReference type="AlphaFoldDB" id="A0A843UIG2"/>
<proteinExistence type="predicted"/>
<protein>
    <submittedName>
        <fullName evidence="1">Uncharacterized protein</fullName>
    </submittedName>
</protein>